<organism evidence="3 4">
    <name type="scientific">Pseudonocardia kunmingensis</name>
    <dbReference type="NCBI Taxonomy" id="630975"/>
    <lineage>
        <taxon>Bacteria</taxon>
        <taxon>Bacillati</taxon>
        <taxon>Actinomycetota</taxon>
        <taxon>Actinomycetes</taxon>
        <taxon>Pseudonocardiales</taxon>
        <taxon>Pseudonocardiaceae</taxon>
        <taxon>Pseudonocardia</taxon>
    </lineage>
</organism>
<evidence type="ECO:0000313" key="4">
    <source>
        <dbReference type="Proteomes" id="UP000315677"/>
    </source>
</evidence>
<feature type="region of interest" description="Disordered" evidence="1">
    <location>
        <begin position="1"/>
        <end position="62"/>
    </location>
</feature>
<sequence>MCDEGRGYRRTMAEPPPEPRPPSWAGAPGYSPYSDDLPPHAPMPGAPPYPAAPDPGRAPVARPRARTRFRAALGATAVWAAVNVVLVLLVSGAPDGAEALGRFVGGLLVVTSAAALALWLVARRRTWSFWMLVVVAAPLFWVLRAVLLAASATT</sequence>
<keyword evidence="2" id="KW-0812">Transmembrane</keyword>
<feature type="transmembrane region" description="Helical" evidence="2">
    <location>
        <begin position="99"/>
        <end position="122"/>
    </location>
</feature>
<reference evidence="3 4" key="1">
    <citation type="submission" date="2019-06" db="EMBL/GenBank/DDBJ databases">
        <title>Sequencing the genomes of 1000 actinobacteria strains.</title>
        <authorList>
            <person name="Klenk H.-P."/>
        </authorList>
    </citation>
    <scope>NUCLEOTIDE SEQUENCE [LARGE SCALE GENOMIC DNA]</scope>
    <source>
        <strain evidence="3 4">DSM 45301</strain>
    </source>
</reference>
<evidence type="ECO:0000256" key="2">
    <source>
        <dbReference type="SAM" id="Phobius"/>
    </source>
</evidence>
<protein>
    <submittedName>
        <fullName evidence="3">Uncharacterized protein</fullName>
    </submittedName>
</protein>
<accession>A0A543DXE2</accession>
<evidence type="ECO:0000313" key="3">
    <source>
        <dbReference type="EMBL" id="TQM13991.1"/>
    </source>
</evidence>
<keyword evidence="2" id="KW-0472">Membrane</keyword>
<dbReference type="AlphaFoldDB" id="A0A543DXE2"/>
<evidence type="ECO:0000256" key="1">
    <source>
        <dbReference type="SAM" id="MobiDB-lite"/>
    </source>
</evidence>
<proteinExistence type="predicted"/>
<keyword evidence="4" id="KW-1185">Reference proteome</keyword>
<comment type="caution">
    <text evidence="3">The sequence shown here is derived from an EMBL/GenBank/DDBJ whole genome shotgun (WGS) entry which is preliminary data.</text>
</comment>
<feature type="compositionally biased region" description="Pro residues" evidence="1">
    <location>
        <begin position="39"/>
        <end position="53"/>
    </location>
</feature>
<name>A0A543DXE2_9PSEU</name>
<dbReference type="EMBL" id="VFPA01000001">
    <property type="protein sequence ID" value="TQM13991.1"/>
    <property type="molecule type" value="Genomic_DNA"/>
</dbReference>
<dbReference type="Proteomes" id="UP000315677">
    <property type="component" value="Unassembled WGS sequence"/>
</dbReference>
<keyword evidence="2" id="KW-1133">Transmembrane helix</keyword>
<feature type="transmembrane region" description="Helical" evidence="2">
    <location>
        <begin position="71"/>
        <end position="93"/>
    </location>
</feature>
<gene>
    <name evidence="3" type="ORF">FB558_0748</name>
</gene>
<feature type="transmembrane region" description="Helical" evidence="2">
    <location>
        <begin position="129"/>
        <end position="152"/>
    </location>
</feature>